<proteinExistence type="predicted"/>
<organism evidence="2 3">
    <name type="scientific">Roridomyces roridus</name>
    <dbReference type="NCBI Taxonomy" id="1738132"/>
    <lineage>
        <taxon>Eukaryota</taxon>
        <taxon>Fungi</taxon>
        <taxon>Dikarya</taxon>
        <taxon>Basidiomycota</taxon>
        <taxon>Agaricomycotina</taxon>
        <taxon>Agaricomycetes</taxon>
        <taxon>Agaricomycetidae</taxon>
        <taxon>Agaricales</taxon>
        <taxon>Marasmiineae</taxon>
        <taxon>Mycenaceae</taxon>
        <taxon>Roridomyces</taxon>
    </lineage>
</organism>
<sequence length="679" mass="74884">MNDQLLTTERLPGLPKLDKNQFISSYIQSQKANAKAYAEEGRTFVTSWNSNTTPKKAAPAPANVGFATPVLIARPPRVVVEEVPRKEDAEPVEKPPKKSSSKPSTKTVEKPVAEKLPLSKKSSGKTTATKNTDKSLSKKRVIEPEQDEDEAARLLERRERKRAKRAIVQPKEPSEAETASSGKPKKKSKTAKEKKSKVPAGFALMHGFSARNVGKNRLTLKPPSNVGVFKKGKASLNTKTKQKPKQRHGGKPFSELGFLRNAKKAPVSDTSSDPDNDSVSTSVAEAKKKRKKPMPCTTSQHPSELSKPSTSSPPKVRAPAESIIWDIESNASQNLKSTKEGKPSQDEGTVFQGTVVLDARIPAWGQQDSAVESAPAIPSSPSLRPSQSASQVGQHLQAPAPEASSRYFQIHVTAPPVKPQPEQPSKPASSVAPDPKLAETCHRTELPDVPDCPIRFSVATRTRVLADQFPPVPSLPTYHEDPYPYLPETIEDYEESERYTPAPDEFLIHDYQSDCSPDDGAPLWVDEPLMDHIDCNVPVTWEDNWDDCQGFEEEYEDACCEEAVEAMEDIDSAVYQDDDLYEDIYMAPVGEVVTEEVWDEAPVYLEGEASPFDLQYLEVMEDTSSCSDGADEARFSQGRALLLGLPIPDSRSSHPPVHISRAEQDVAKGLRHHWRPHRL</sequence>
<feature type="compositionally biased region" description="Polar residues" evidence="1">
    <location>
        <begin position="268"/>
        <end position="283"/>
    </location>
</feature>
<evidence type="ECO:0000256" key="1">
    <source>
        <dbReference type="SAM" id="MobiDB-lite"/>
    </source>
</evidence>
<reference evidence="2" key="1">
    <citation type="submission" date="2023-03" db="EMBL/GenBank/DDBJ databases">
        <title>Massive genome expansion in bonnet fungi (Mycena s.s.) driven by repeated elements and novel gene families across ecological guilds.</title>
        <authorList>
            <consortium name="Lawrence Berkeley National Laboratory"/>
            <person name="Harder C.B."/>
            <person name="Miyauchi S."/>
            <person name="Viragh M."/>
            <person name="Kuo A."/>
            <person name="Thoen E."/>
            <person name="Andreopoulos B."/>
            <person name="Lu D."/>
            <person name="Skrede I."/>
            <person name="Drula E."/>
            <person name="Henrissat B."/>
            <person name="Morin E."/>
            <person name="Kohler A."/>
            <person name="Barry K."/>
            <person name="LaButti K."/>
            <person name="Morin E."/>
            <person name="Salamov A."/>
            <person name="Lipzen A."/>
            <person name="Mereny Z."/>
            <person name="Hegedus B."/>
            <person name="Baldrian P."/>
            <person name="Stursova M."/>
            <person name="Weitz H."/>
            <person name="Taylor A."/>
            <person name="Grigoriev I.V."/>
            <person name="Nagy L.G."/>
            <person name="Martin F."/>
            <person name="Kauserud H."/>
        </authorList>
    </citation>
    <scope>NUCLEOTIDE SEQUENCE</scope>
    <source>
        <strain evidence="2">9284</strain>
    </source>
</reference>
<dbReference type="EMBL" id="JARKIF010000005">
    <property type="protein sequence ID" value="KAJ7638746.1"/>
    <property type="molecule type" value="Genomic_DNA"/>
</dbReference>
<feature type="compositionally biased region" description="Basic and acidic residues" evidence="1">
    <location>
        <begin position="131"/>
        <end position="143"/>
    </location>
</feature>
<gene>
    <name evidence="2" type="ORF">FB45DRAFT_1054990</name>
</gene>
<keyword evidence="3" id="KW-1185">Reference proteome</keyword>
<feature type="compositionally biased region" description="Basic residues" evidence="1">
    <location>
        <begin position="240"/>
        <end position="250"/>
    </location>
</feature>
<evidence type="ECO:0000313" key="3">
    <source>
        <dbReference type="Proteomes" id="UP001221142"/>
    </source>
</evidence>
<accession>A0AAD7FRH5</accession>
<feature type="compositionally biased region" description="Polar residues" evidence="1">
    <location>
        <begin position="296"/>
        <end position="313"/>
    </location>
</feature>
<dbReference type="Proteomes" id="UP001221142">
    <property type="component" value="Unassembled WGS sequence"/>
</dbReference>
<feature type="region of interest" description="Disordered" evidence="1">
    <location>
        <begin position="415"/>
        <end position="435"/>
    </location>
</feature>
<name>A0AAD7FRH5_9AGAR</name>
<feature type="compositionally biased region" description="Basic and acidic residues" evidence="1">
    <location>
        <begin position="79"/>
        <end position="96"/>
    </location>
</feature>
<feature type="region of interest" description="Disordered" evidence="1">
    <location>
        <begin position="76"/>
        <end position="351"/>
    </location>
</feature>
<feature type="compositionally biased region" description="Low complexity" evidence="1">
    <location>
        <begin position="119"/>
        <end position="130"/>
    </location>
</feature>
<feature type="compositionally biased region" description="Basic residues" evidence="1">
    <location>
        <begin position="183"/>
        <end position="197"/>
    </location>
</feature>
<protein>
    <submittedName>
        <fullName evidence="2">Uncharacterized protein</fullName>
    </submittedName>
</protein>
<evidence type="ECO:0000313" key="2">
    <source>
        <dbReference type="EMBL" id="KAJ7638746.1"/>
    </source>
</evidence>
<dbReference type="AlphaFoldDB" id="A0AAD7FRH5"/>
<comment type="caution">
    <text evidence="2">The sequence shown here is derived from an EMBL/GenBank/DDBJ whole genome shotgun (WGS) entry which is preliminary data.</text>
</comment>
<feature type="compositionally biased region" description="Low complexity" evidence="1">
    <location>
        <begin position="379"/>
        <end position="390"/>
    </location>
</feature>
<feature type="region of interest" description="Disordered" evidence="1">
    <location>
        <begin position="366"/>
        <end position="401"/>
    </location>
</feature>